<gene>
    <name evidence="7" type="ORF">A1Q1_00184</name>
</gene>
<dbReference type="SUPFAM" id="SSF53383">
    <property type="entry name" value="PLP-dependent transferases"/>
    <property type="match status" value="1"/>
</dbReference>
<dbReference type="GO" id="GO:0047536">
    <property type="term" value="F:2-aminoadipate transaminase activity"/>
    <property type="evidence" value="ECO:0007669"/>
    <property type="project" value="TreeGrafter"/>
</dbReference>
<reference evidence="7 8" key="1">
    <citation type="journal article" date="2012" name="Eukaryot. Cell">
        <title>Draft genome sequence of CBS 2479, the standard type strain of Trichosporon asahii.</title>
        <authorList>
            <person name="Yang R.Y."/>
            <person name="Li H.T."/>
            <person name="Zhu H."/>
            <person name="Zhou G.P."/>
            <person name="Wang M."/>
            <person name="Wang L."/>
        </authorList>
    </citation>
    <scope>NUCLEOTIDE SEQUENCE [LARGE SCALE GENOMIC DNA]</scope>
    <source>
        <strain evidence="8">ATCC 90039 / CBS 2479 / JCM 2466 / KCTC 7840 / NCYC 2677 / UAMH 7654</strain>
    </source>
</reference>
<dbReference type="EMBL" id="ALBS01000102">
    <property type="protein sequence ID" value="EJT50486.1"/>
    <property type="molecule type" value="Genomic_DNA"/>
</dbReference>
<dbReference type="Gene3D" id="3.40.640.10">
    <property type="entry name" value="Type I PLP-dependent aspartate aminotransferase-like (Major domain)"/>
    <property type="match status" value="1"/>
</dbReference>
<dbReference type="GO" id="GO:0030170">
    <property type="term" value="F:pyridoxal phosphate binding"/>
    <property type="evidence" value="ECO:0007669"/>
    <property type="project" value="InterPro"/>
</dbReference>
<dbReference type="GO" id="GO:0019878">
    <property type="term" value="P:lysine biosynthetic process via aminoadipic acid"/>
    <property type="evidence" value="ECO:0007669"/>
    <property type="project" value="TreeGrafter"/>
</dbReference>
<dbReference type="GO" id="GO:0008793">
    <property type="term" value="F:aromatic-amino-acid transaminase activity"/>
    <property type="evidence" value="ECO:0007669"/>
    <property type="project" value="TreeGrafter"/>
</dbReference>
<dbReference type="OrthoDB" id="691673at2759"/>
<dbReference type="Pfam" id="PF00155">
    <property type="entry name" value="Aminotran_1_2"/>
    <property type="match status" value="1"/>
</dbReference>
<sequence length="477" mass="53464">MSGDAQKPNYGDFLSLEARTRARSAIKQLRPYFEIPGMISFGGGYPHPSTWPVNGMTLSVPFAEKSVFVPGYETTSADKLHPLEEYVKPAAGEPLDPNLAVELQYGKTYGAPHLVDWLTEHIKRTHNPPNDNWEVLNTAGNTDGFDGLLRTLFERGDSMLVEEFAYPGSLVAAQTQGVSCVGVPMDGDGILVPEMDKILSEWDEGKRKARKPKAVLMVPTCSNPTGYTMPAARKRDLYAVARKHNILIFEDDPYCFLQIRKYDDAGKLLPIEETFLSMDVDGRVLRLDSFSKIVAPGSRCGWLTGPREIVSAVMQRSEASTQCPSGFTVSAIAAVVRAWGGHEGFEQRYLPHISKVYEERARAMVSFFEKYLPKEAAEWPAPSGGMFIWLRLRVENHPKRDELSPEDVAERAFQKAVENKVLTVPSKFFKGEGLPNWTKEQEQKRIFLRICYATPTIEQLETGVQRLAEALKAEWEL</sequence>
<dbReference type="PANTHER" id="PTHR42790">
    <property type="entry name" value="AMINOTRANSFERASE"/>
    <property type="match status" value="1"/>
</dbReference>
<dbReference type="KEGG" id="tasa:A1Q1_00184"/>
<dbReference type="GO" id="GO:0009074">
    <property type="term" value="P:aromatic amino acid family catabolic process"/>
    <property type="evidence" value="ECO:0007669"/>
    <property type="project" value="TreeGrafter"/>
</dbReference>
<name>J5TEB6_TRIAS</name>
<dbReference type="HOGENOM" id="CLU_017584_0_5_1"/>
<dbReference type="VEuPathDB" id="FungiDB:A1Q1_00184"/>
<evidence type="ECO:0000256" key="2">
    <source>
        <dbReference type="ARBA" id="ARBA00007441"/>
    </source>
</evidence>
<evidence type="ECO:0000256" key="1">
    <source>
        <dbReference type="ARBA" id="ARBA00001933"/>
    </source>
</evidence>
<evidence type="ECO:0000259" key="6">
    <source>
        <dbReference type="Pfam" id="PF00155"/>
    </source>
</evidence>
<dbReference type="PANTHER" id="PTHR42790:SF21">
    <property type="entry name" value="AROMATIC_AMINOADIPATE AMINOTRANSFERASE 1"/>
    <property type="match status" value="1"/>
</dbReference>
<organism evidence="7 8">
    <name type="scientific">Trichosporon asahii var. asahii (strain ATCC 90039 / CBS 2479 / JCM 2466 / KCTC 7840 / NBRC 103889/ NCYC 2677 / UAMH 7654)</name>
    <name type="common">Yeast</name>
    <dbReference type="NCBI Taxonomy" id="1186058"/>
    <lineage>
        <taxon>Eukaryota</taxon>
        <taxon>Fungi</taxon>
        <taxon>Dikarya</taxon>
        <taxon>Basidiomycota</taxon>
        <taxon>Agaricomycotina</taxon>
        <taxon>Tremellomycetes</taxon>
        <taxon>Trichosporonales</taxon>
        <taxon>Trichosporonaceae</taxon>
        <taxon>Trichosporon</taxon>
    </lineage>
</organism>
<evidence type="ECO:0000256" key="5">
    <source>
        <dbReference type="ARBA" id="ARBA00022898"/>
    </source>
</evidence>
<dbReference type="InterPro" id="IPR015424">
    <property type="entry name" value="PyrdxlP-dep_Trfase"/>
</dbReference>
<keyword evidence="3" id="KW-0032">Aminotransferase</keyword>
<dbReference type="GeneID" id="25983698"/>
<comment type="similarity">
    <text evidence="2">Belongs to the class-I pyridoxal-phosphate-dependent aminotransferase family.</text>
</comment>
<dbReference type="GO" id="GO:0006571">
    <property type="term" value="P:tyrosine biosynthetic process"/>
    <property type="evidence" value="ECO:0007669"/>
    <property type="project" value="TreeGrafter"/>
</dbReference>
<comment type="caution">
    <text evidence="7">The sequence shown here is derived from an EMBL/GenBank/DDBJ whole genome shotgun (WGS) entry which is preliminary data.</text>
</comment>
<dbReference type="AlphaFoldDB" id="J5TEB6"/>
<evidence type="ECO:0000256" key="3">
    <source>
        <dbReference type="ARBA" id="ARBA00022576"/>
    </source>
</evidence>
<protein>
    <recommendedName>
        <fullName evidence="6">Aminotransferase class I/classII large domain-containing protein</fullName>
    </recommendedName>
</protein>
<dbReference type="Proteomes" id="UP000002748">
    <property type="component" value="Unassembled WGS sequence"/>
</dbReference>
<dbReference type="InterPro" id="IPR015421">
    <property type="entry name" value="PyrdxlP-dep_Trfase_major"/>
</dbReference>
<keyword evidence="4" id="KW-0808">Transferase</keyword>
<dbReference type="InterPro" id="IPR050859">
    <property type="entry name" value="Class-I_PLP-dep_aminotransf"/>
</dbReference>
<dbReference type="CDD" id="cd00609">
    <property type="entry name" value="AAT_like"/>
    <property type="match status" value="1"/>
</dbReference>
<comment type="cofactor">
    <cofactor evidence="1">
        <name>pyridoxal 5'-phosphate</name>
        <dbReference type="ChEBI" id="CHEBI:597326"/>
    </cofactor>
</comment>
<proteinExistence type="inferred from homology"/>
<evidence type="ECO:0000313" key="8">
    <source>
        <dbReference type="Proteomes" id="UP000002748"/>
    </source>
</evidence>
<accession>J5TEB6</accession>
<evidence type="ECO:0000313" key="7">
    <source>
        <dbReference type="EMBL" id="EJT50486.1"/>
    </source>
</evidence>
<evidence type="ECO:0000256" key="4">
    <source>
        <dbReference type="ARBA" id="ARBA00022679"/>
    </source>
</evidence>
<dbReference type="RefSeq" id="XP_014181987.1">
    <property type="nucleotide sequence ID" value="XM_014326512.1"/>
</dbReference>
<dbReference type="InterPro" id="IPR004839">
    <property type="entry name" value="Aminotransferase_I/II_large"/>
</dbReference>
<keyword evidence="5" id="KW-0663">Pyridoxal phosphate</keyword>
<feature type="domain" description="Aminotransferase class I/classII large" evidence="6">
    <location>
        <begin position="104"/>
        <end position="467"/>
    </location>
</feature>